<sequence>MRATVWMLSLVLLWAALHPTVLNAAPLDSHRVLLCTQHGMQWVQVQQVSIELLVDPRHGLAAEDDEQAAMPLQPCPWVSFGQIIPAHGGAERLPSGFLRPYQRLTLHPPSARWQPSMRVRAMAPPCRAPPHA</sequence>
<feature type="signal peptide" evidence="1">
    <location>
        <begin position="1"/>
        <end position="24"/>
    </location>
</feature>
<feature type="chain" id="PRO_5006713065" description="DUF2946 domain-containing protein" evidence="1">
    <location>
        <begin position="25"/>
        <end position="132"/>
    </location>
</feature>
<organism evidence="2 3">
    <name type="scientific">Lampropedia cohaerens</name>
    <dbReference type="NCBI Taxonomy" id="1610491"/>
    <lineage>
        <taxon>Bacteria</taxon>
        <taxon>Pseudomonadati</taxon>
        <taxon>Pseudomonadota</taxon>
        <taxon>Betaproteobacteria</taxon>
        <taxon>Burkholderiales</taxon>
        <taxon>Comamonadaceae</taxon>
        <taxon>Lampropedia</taxon>
    </lineage>
</organism>
<comment type="caution">
    <text evidence="2">The sequence shown here is derived from an EMBL/GenBank/DDBJ whole genome shotgun (WGS) entry which is preliminary data.</text>
</comment>
<proteinExistence type="predicted"/>
<evidence type="ECO:0000256" key="1">
    <source>
        <dbReference type="SAM" id="SignalP"/>
    </source>
</evidence>
<dbReference type="EMBL" id="LBNQ01000019">
    <property type="protein sequence ID" value="KKW68399.1"/>
    <property type="molecule type" value="Genomic_DNA"/>
</dbReference>
<evidence type="ECO:0000313" key="2">
    <source>
        <dbReference type="EMBL" id="KKW68399.1"/>
    </source>
</evidence>
<reference evidence="2 3" key="1">
    <citation type="submission" date="2015-05" db="EMBL/GenBank/DDBJ databases">
        <title>Draft genome sequence of Lampropedia sp. CT6, isolated from the microbial mat of a hot water spring, located at Manikaran, India.</title>
        <authorList>
            <person name="Tripathi C."/>
            <person name="Rani P."/>
            <person name="Mahato N.K."/>
            <person name="Lal R."/>
        </authorList>
    </citation>
    <scope>NUCLEOTIDE SEQUENCE [LARGE SCALE GENOMIC DNA]</scope>
    <source>
        <strain evidence="2 3">CT6</strain>
    </source>
</reference>
<name>A0A0U1Q0V9_9BURK</name>
<accession>A0A0U1Q0V9</accession>
<evidence type="ECO:0008006" key="4">
    <source>
        <dbReference type="Google" id="ProtNLM"/>
    </source>
</evidence>
<protein>
    <recommendedName>
        <fullName evidence="4">DUF2946 domain-containing protein</fullName>
    </recommendedName>
</protein>
<dbReference type="STRING" id="1610491.AAV94_04590"/>
<evidence type="ECO:0000313" key="3">
    <source>
        <dbReference type="Proteomes" id="UP000050580"/>
    </source>
</evidence>
<keyword evidence="3" id="KW-1185">Reference proteome</keyword>
<dbReference type="Proteomes" id="UP000050580">
    <property type="component" value="Unassembled WGS sequence"/>
</dbReference>
<dbReference type="AlphaFoldDB" id="A0A0U1Q0V9"/>
<gene>
    <name evidence="2" type="ORF">AAV94_04590</name>
</gene>
<keyword evidence="1" id="KW-0732">Signal</keyword>